<gene>
    <name evidence="2" type="ORF">AQUCO_01600423v1</name>
</gene>
<accession>A0A2G5DRL1</accession>
<protein>
    <submittedName>
        <fullName evidence="2">Uncharacterized protein</fullName>
    </submittedName>
</protein>
<keyword evidence="1" id="KW-0812">Transmembrane</keyword>
<dbReference type="Proteomes" id="UP000230069">
    <property type="component" value="Unassembled WGS sequence"/>
</dbReference>
<evidence type="ECO:0000256" key="1">
    <source>
        <dbReference type="SAM" id="Phobius"/>
    </source>
</evidence>
<dbReference type="EMBL" id="KZ305033">
    <property type="protein sequence ID" value="PIA46139.1"/>
    <property type="molecule type" value="Genomic_DNA"/>
</dbReference>
<dbReference type="AlphaFoldDB" id="A0A2G5DRL1"/>
<feature type="transmembrane region" description="Helical" evidence="1">
    <location>
        <begin position="24"/>
        <end position="43"/>
    </location>
</feature>
<evidence type="ECO:0000313" key="2">
    <source>
        <dbReference type="EMBL" id="PIA46139.1"/>
    </source>
</evidence>
<proteinExistence type="predicted"/>
<keyword evidence="1" id="KW-0472">Membrane</keyword>
<name>A0A2G5DRL1_AQUCA</name>
<organism evidence="2 3">
    <name type="scientific">Aquilegia coerulea</name>
    <name type="common">Rocky mountain columbine</name>
    <dbReference type="NCBI Taxonomy" id="218851"/>
    <lineage>
        <taxon>Eukaryota</taxon>
        <taxon>Viridiplantae</taxon>
        <taxon>Streptophyta</taxon>
        <taxon>Embryophyta</taxon>
        <taxon>Tracheophyta</taxon>
        <taxon>Spermatophyta</taxon>
        <taxon>Magnoliopsida</taxon>
        <taxon>Ranunculales</taxon>
        <taxon>Ranunculaceae</taxon>
        <taxon>Thalictroideae</taxon>
        <taxon>Aquilegia</taxon>
    </lineage>
</organism>
<sequence length="78" mass="9472">MPAHVECYSPWFINYDLWNGPDWIVHQTHLFLFWSLYYFLYLYSICNYTPYELVIMVHDSCHHYNPIICGVDGLEICF</sequence>
<reference evidence="2 3" key="1">
    <citation type="submission" date="2017-09" db="EMBL/GenBank/DDBJ databases">
        <title>WGS assembly of Aquilegia coerulea Goldsmith.</title>
        <authorList>
            <person name="Hodges S."/>
            <person name="Kramer E."/>
            <person name="Nordborg M."/>
            <person name="Tomkins J."/>
            <person name="Borevitz J."/>
            <person name="Derieg N."/>
            <person name="Yan J."/>
            <person name="Mihaltcheva S."/>
            <person name="Hayes R.D."/>
            <person name="Rokhsar D."/>
        </authorList>
    </citation>
    <scope>NUCLEOTIDE SEQUENCE [LARGE SCALE GENOMIC DNA]</scope>
    <source>
        <strain evidence="3">cv. Goldsmith</strain>
    </source>
</reference>
<keyword evidence="3" id="KW-1185">Reference proteome</keyword>
<dbReference type="InParanoid" id="A0A2G5DRL1"/>
<keyword evidence="1" id="KW-1133">Transmembrane helix</keyword>
<evidence type="ECO:0000313" key="3">
    <source>
        <dbReference type="Proteomes" id="UP000230069"/>
    </source>
</evidence>